<proteinExistence type="predicted"/>
<evidence type="ECO:0000256" key="3">
    <source>
        <dbReference type="ARBA" id="ARBA00022553"/>
    </source>
</evidence>
<evidence type="ECO:0000256" key="8">
    <source>
        <dbReference type="ARBA" id="ARBA00023012"/>
    </source>
</evidence>
<dbReference type="GO" id="GO:0016020">
    <property type="term" value="C:membrane"/>
    <property type="evidence" value="ECO:0007669"/>
    <property type="project" value="InterPro"/>
</dbReference>
<dbReference type="GO" id="GO:0005524">
    <property type="term" value="F:ATP binding"/>
    <property type="evidence" value="ECO:0007669"/>
    <property type="project" value="UniProtKB-KW"/>
</dbReference>
<dbReference type="Pfam" id="PF02518">
    <property type="entry name" value="HATPase_c"/>
    <property type="match status" value="1"/>
</dbReference>
<evidence type="ECO:0000256" key="2">
    <source>
        <dbReference type="ARBA" id="ARBA00012438"/>
    </source>
</evidence>
<evidence type="ECO:0000256" key="6">
    <source>
        <dbReference type="ARBA" id="ARBA00022777"/>
    </source>
</evidence>
<keyword evidence="13" id="KW-1185">Reference proteome</keyword>
<dbReference type="InterPro" id="IPR003594">
    <property type="entry name" value="HATPase_dom"/>
</dbReference>
<dbReference type="OrthoDB" id="227596at2"/>
<dbReference type="AlphaFoldDB" id="A0A5B0BD53"/>
<comment type="caution">
    <text evidence="12">The sequence shown here is derived from an EMBL/GenBank/DDBJ whole genome shotgun (WGS) entry which is preliminary data.</text>
</comment>
<evidence type="ECO:0000256" key="1">
    <source>
        <dbReference type="ARBA" id="ARBA00000085"/>
    </source>
</evidence>
<keyword evidence="9" id="KW-1133">Transmembrane helix</keyword>
<reference evidence="12 13" key="1">
    <citation type="submission" date="2019-05" db="EMBL/GenBank/DDBJ databases">
        <authorList>
            <person name="Hariharan J."/>
            <person name="Choudoir M.J."/>
            <person name="Diebold P."/>
            <person name="Panke-Buisse K."/>
            <person name="Buckley D.H."/>
        </authorList>
    </citation>
    <scope>NUCLEOTIDE SEQUENCE [LARGE SCALE GENOMIC DNA]</scope>
    <source>
        <strain evidence="12 13">SUN51</strain>
    </source>
</reference>
<keyword evidence="9" id="KW-0472">Membrane</keyword>
<evidence type="ECO:0000256" key="7">
    <source>
        <dbReference type="ARBA" id="ARBA00022840"/>
    </source>
</evidence>
<feature type="domain" description="Signal transduction histidine kinase subgroup 3 dimerisation and phosphoacceptor" evidence="11">
    <location>
        <begin position="197"/>
        <end position="262"/>
    </location>
</feature>
<dbReference type="EC" id="2.7.13.3" evidence="2"/>
<organism evidence="12 13">
    <name type="scientific">Streptomyces apricus</name>
    <dbReference type="NCBI Taxonomy" id="1828112"/>
    <lineage>
        <taxon>Bacteria</taxon>
        <taxon>Bacillati</taxon>
        <taxon>Actinomycetota</taxon>
        <taxon>Actinomycetes</taxon>
        <taxon>Kitasatosporales</taxon>
        <taxon>Streptomycetaceae</taxon>
        <taxon>Streptomyces</taxon>
    </lineage>
</organism>
<feature type="domain" description="Histidine kinase/HSP90-like ATPase" evidence="10">
    <location>
        <begin position="311"/>
        <end position="410"/>
    </location>
</feature>
<dbReference type="Gene3D" id="1.20.5.1930">
    <property type="match status" value="1"/>
</dbReference>
<evidence type="ECO:0000313" key="12">
    <source>
        <dbReference type="EMBL" id="KAA0940208.1"/>
    </source>
</evidence>
<keyword evidence="9" id="KW-0812">Transmembrane</keyword>
<sequence>MSSSLERYTDRFEQYADRHPHVIDVTLVGVLMGSAILGSSLTLPGVDPPDHDSAGSILMAVSCLALLKYRTYPRTTVVVTAVCTVIAINLGYLVTPLLLAPVMAALYWLAVFSDPKTTRVFGGTVMLAVAAGSVLSDSLGQHSLLLRTIGPFFWLLLPIAAGNMTRLRRAYLKAVQARAEHAERTREEEARLRVTEERMRIARELHDVVAHHLALANAQAGTAAHLAVSNPEQSRKILTDLTGTTSSALRELKATLGLLRRSDDPAAPSLEPSPGLDGLPGLVAACASAGVAVTVTTEGEPQPLSPGVDLTAFRIVQEALTNVTKHAAAEKAHVRLAYVASRLLITVTNDGPAAGPVPRDPAVPVGAEAGQNRGFGVMGMRERAQSIGGELSAGPRPEGGFQVTTALPLQPSVTGEEGPARTGTAASGPFAAGVCTPQEAFGAFKALKAAKSEGDKT</sequence>
<dbReference type="InterPro" id="IPR050482">
    <property type="entry name" value="Sensor_HK_TwoCompSys"/>
</dbReference>
<evidence type="ECO:0000256" key="4">
    <source>
        <dbReference type="ARBA" id="ARBA00022679"/>
    </source>
</evidence>
<dbReference type="PANTHER" id="PTHR24421">
    <property type="entry name" value="NITRATE/NITRITE SENSOR PROTEIN NARX-RELATED"/>
    <property type="match status" value="1"/>
</dbReference>
<keyword evidence="5" id="KW-0547">Nucleotide-binding</keyword>
<feature type="transmembrane region" description="Helical" evidence="9">
    <location>
        <begin position="144"/>
        <end position="164"/>
    </location>
</feature>
<dbReference type="EMBL" id="VDFC01000032">
    <property type="protein sequence ID" value="KAA0940208.1"/>
    <property type="molecule type" value="Genomic_DNA"/>
</dbReference>
<dbReference type="Pfam" id="PF07730">
    <property type="entry name" value="HisKA_3"/>
    <property type="match status" value="1"/>
</dbReference>
<dbReference type="GO" id="GO:0046983">
    <property type="term" value="F:protein dimerization activity"/>
    <property type="evidence" value="ECO:0007669"/>
    <property type="project" value="InterPro"/>
</dbReference>
<feature type="transmembrane region" description="Helical" evidence="9">
    <location>
        <begin position="53"/>
        <end position="69"/>
    </location>
</feature>
<dbReference type="SUPFAM" id="SSF55874">
    <property type="entry name" value="ATPase domain of HSP90 chaperone/DNA topoisomerase II/histidine kinase"/>
    <property type="match status" value="1"/>
</dbReference>
<comment type="catalytic activity">
    <reaction evidence="1">
        <text>ATP + protein L-histidine = ADP + protein N-phospho-L-histidine.</text>
        <dbReference type="EC" id="2.7.13.3"/>
    </reaction>
</comment>
<dbReference type="PANTHER" id="PTHR24421:SF10">
    <property type="entry name" value="NITRATE_NITRITE SENSOR PROTEIN NARQ"/>
    <property type="match status" value="1"/>
</dbReference>
<evidence type="ECO:0000259" key="10">
    <source>
        <dbReference type="Pfam" id="PF02518"/>
    </source>
</evidence>
<keyword evidence="7" id="KW-0067">ATP-binding</keyword>
<dbReference type="Proteomes" id="UP000324965">
    <property type="component" value="Unassembled WGS sequence"/>
</dbReference>
<keyword evidence="6 12" id="KW-0418">Kinase</keyword>
<dbReference type="Gene3D" id="3.30.565.10">
    <property type="entry name" value="Histidine kinase-like ATPase, C-terminal domain"/>
    <property type="match status" value="1"/>
</dbReference>
<evidence type="ECO:0000313" key="13">
    <source>
        <dbReference type="Proteomes" id="UP000324965"/>
    </source>
</evidence>
<evidence type="ECO:0000259" key="11">
    <source>
        <dbReference type="Pfam" id="PF07730"/>
    </source>
</evidence>
<evidence type="ECO:0000256" key="5">
    <source>
        <dbReference type="ARBA" id="ARBA00022741"/>
    </source>
</evidence>
<gene>
    <name evidence="12" type="ORF">FGF04_10960</name>
</gene>
<feature type="transmembrane region" description="Helical" evidence="9">
    <location>
        <begin position="21"/>
        <end position="41"/>
    </location>
</feature>
<feature type="transmembrane region" description="Helical" evidence="9">
    <location>
        <begin position="76"/>
        <end position="109"/>
    </location>
</feature>
<keyword evidence="8" id="KW-0902">Two-component regulatory system</keyword>
<protein>
    <recommendedName>
        <fullName evidence="2">histidine kinase</fullName>
        <ecNumber evidence="2">2.7.13.3</ecNumber>
    </recommendedName>
</protein>
<accession>A0A5B0BD53</accession>
<name>A0A5B0BD53_9ACTN</name>
<evidence type="ECO:0000256" key="9">
    <source>
        <dbReference type="SAM" id="Phobius"/>
    </source>
</evidence>
<dbReference type="InterPro" id="IPR036890">
    <property type="entry name" value="HATPase_C_sf"/>
</dbReference>
<dbReference type="GO" id="GO:0000155">
    <property type="term" value="F:phosphorelay sensor kinase activity"/>
    <property type="evidence" value="ECO:0007669"/>
    <property type="project" value="InterPro"/>
</dbReference>
<dbReference type="InterPro" id="IPR011712">
    <property type="entry name" value="Sig_transdc_His_kin_sub3_dim/P"/>
</dbReference>
<keyword evidence="4" id="KW-0808">Transferase</keyword>
<dbReference type="RefSeq" id="WP_149511098.1">
    <property type="nucleotide sequence ID" value="NZ_VDFC01000032.1"/>
</dbReference>
<keyword evidence="3" id="KW-0597">Phosphoprotein</keyword>
<dbReference type="CDD" id="cd16917">
    <property type="entry name" value="HATPase_UhpB-NarQ-NarX-like"/>
    <property type="match status" value="1"/>
</dbReference>